<organism evidence="1 2">
    <name type="scientific">Pedobacter steynii</name>
    <dbReference type="NCBI Taxonomy" id="430522"/>
    <lineage>
        <taxon>Bacteria</taxon>
        <taxon>Pseudomonadati</taxon>
        <taxon>Bacteroidota</taxon>
        <taxon>Sphingobacteriia</taxon>
        <taxon>Sphingobacteriales</taxon>
        <taxon>Sphingobacteriaceae</taxon>
        <taxon>Pedobacter</taxon>
    </lineage>
</organism>
<dbReference type="Proteomes" id="UP000183200">
    <property type="component" value="Unassembled WGS sequence"/>
</dbReference>
<protein>
    <submittedName>
        <fullName evidence="1">Uncharacterized protein</fullName>
    </submittedName>
</protein>
<sequence length="49" mass="5842">MYEHIKSNKTALKQYKTNKSIMDSYLNSSMYKHSNLIIISQYIFIILLL</sequence>
<dbReference type="EMBL" id="FNGY01000002">
    <property type="protein sequence ID" value="SDL98139.1"/>
    <property type="molecule type" value="Genomic_DNA"/>
</dbReference>
<keyword evidence="2" id="KW-1185">Reference proteome</keyword>
<dbReference type="AlphaFoldDB" id="A0A1G9PHC5"/>
<accession>A0A1G9PHC5</accession>
<evidence type="ECO:0000313" key="1">
    <source>
        <dbReference type="EMBL" id="SDL98139.1"/>
    </source>
</evidence>
<gene>
    <name evidence="1" type="ORF">SAMN05421820_102655</name>
</gene>
<reference evidence="2" key="1">
    <citation type="submission" date="2016-10" db="EMBL/GenBank/DDBJ databases">
        <authorList>
            <person name="Varghese N."/>
            <person name="Submissions S."/>
        </authorList>
    </citation>
    <scope>NUCLEOTIDE SEQUENCE [LARGE SCALE GENOMIC DNA]</scope>
    <source>
        <strain evidence="2">DSM 19110</strain>
    </source>
</reference>
<evidence type="ECO:0000313" key="2">
    <source>
        <dbReference type="Proteomes" id="UP000183200"/>
    </source>
</evidence>
<proteinExistence type="predicted"/>
<name>A0A1G9PHC5_9SPHI</name>